<comment type="caution">
    <text evidence="2">The sequence shown here is derived from an EMBL/GenBank/DDBJ whole genome shotgun (WGS) entry which is preliminary data.</text>
</comment>
<accession>A0ABU8N2W7</accession>
<dbReference type="InterPro" id="IPR050523">
    <property type="entry name" value="AKR_Detox_Biosynth"/>
</dbReference>
<dbReference type="InterPro" id="IPR020471">
    <property type="entry name" value="AKR"/>
</dbReference>
<organism evidence="2 3">
    <name type="scientific">Actinomycetospora aeridis</name>
    <dbReference type="NCBI Taxonomy" id="3129231"/>
    <lineage>
        <taxon>Bacteria</taxon>
        <taxon>Bacillati</taxon>
        <taxon>Actinomycetota</taxon>
        <taxon>Actinomycetes</taxon>
        <taxon>Pseudonocardiales</taxon>
        <taxon>Pseudonocardiaceae</taxon>
        <taxon>Actinomycetospora</taxon>
    </lineage>
</organism>
<sequence length="326" mass="34482">MADHVRIPRTELDVHPLCLGGNVFGWTADAAASAAVLDAYLAAGGNFVDTADSYTWRVEGNSGGDSERVLGDWMAARGVRDRMVVATKVGSWPERPGLSPENVRAACDDSLRRLRTDHIDLYYAHRDDPDTPLEDALGAFDELVRAGKIRHVGLSNYSAERLTSALTVAERHGLARPVALQPHYNLVERAVYEDELADVAADADLGVMPYFALAKGFLTGKYRPGDAPPDTSGPMASARAGGAVAYLDARGTRVLDVLTGVADAHGVPMAAVALAWLAAQPTVTAPIASARTVEQLATILPMADLVLAADEVAALTEASEDTRLAG</sequence>
<keyword evidence="3" id="KW-1185">Reference proteome</keyword>
<dbReference type="CDD" id="cd19081">
    <property type="entry name" value="AKR_AKR9C1"/>
    <property type="match status" value="1"/>
</dbReference>
<dbReference type="EMBL" id="JBBEGL010000002">
    <property type="protein sequence ID" value="MEJ2886737.1"/>
    <property type="molecule type" value="Genomic_DNA"/>
</dbReference>
<dbReference type="InterPro" id="IPR018170">
    <property type="entry name" value="Aldo/ket_reductase_CS"/>
</dbReference>
<name>A0ABU8N2W7_9PSEU</name>
<evidence type="ECO:0000259" key="1">
    <source>
        <dbReference type="Pfam" id="PF00248"/>
    </source>
</evidence>
<dbReference type="PROSITE" id="PS00062">
    <property type="entry name" value="ALDOKETO_REDUCTASE_2"/>
    <property type="match status" value="1"/>
</dbReference>
<dbReference type="Pfam" id="PF00248">
    <property type="entry name" value="Aldo_ket_red"/>
    <property type="match status" value="1"/>
</dbReference>
<reference evidence="2 3" key="1">
    <citation type="submission" date="2024-03" db="EMBL/GenBank/DDBJ databases">
        <title>Actinomycetospora sp. OC33-EN06, a novel actinomycete isolated from wild orchid (Aerides multiflora).</title>
        <authorList>
            <person name="Suriyachadkun C."/>
        </authorList>
    </citation>
    <scope>NUCLEOTIDE SEQUENCE [LARGE SCALE GENOMIC DNA]</scope>
    <source>
        <strain evidence="2 3">OC33-EN06</strain>
    </source>
</reference>
<dbReference type="PANTHER" id="PTHR43364">
    <property type="entry name" value="NADH-SPECIFIC METHYLGLYOXAL REDUCTASE-RELATED"/>
    <property type="match status" value="1"/>
</dbReference>
<dbReference type="InterPro" id="IPR036812">
    <property type="entry name" value="NAD(P)_OxRdtase_dom_sf"/>
</dbReference>
<dbReference type="PRINTS" id="PR00069">
    <property type="entry name" value="ALDKETRDTASE"/>
</dbReference>
<gene>
    <name evidence="2" type="ORF">WCD41_09775</name>
</gene>
<feature type="domain" description="NADP-dependent oxidoreductase" evidence="1">
    <location>
        <begin position="16"/>
        <end position="319"/>
    </location>
</feature>
<dbReference type="Gene3D" id="3.20.20.100">
    <property type="entry name" value="NADP-dependent oxidoreductase domain"/>
    <property type="match status" value="1"/>
</dbReference>
<dbReference type="Proteomes" id="UP001370100">
    <property type="component" value="Unassembled WGS sequence"/>
</dbReference>
<dbReference type="RefSeq" id="WP_337713199.1">
    <property type="nucleotide sequence ID" value="NZ_JBBEGL010000002.1"/>
</dbReference>
<dbReference type="PANTHER" id="PTHR43364:SF6">
    <property type="entry name" value="OXIDOREDUCTASE-RELATED"/>
    <property type="match status" value="1"/>
</dbReference>
<dbReference type="SUPFAM" id="SSF51430">
    <property type="entry name" value="NAD(P)-linked oxidoreductase"/>
    <property type="match status" value="1"/>
</dbReference>
<evidence type="ECO:0000313" key="3">
    <source>
        <dbReference type="Proteomes" id="UP001370100"/>
    </source>
</evidence>
<protein>
    <submittedName>
        <fullName evidence="2">Aldo/keto reductase</fullName>
    </submittedName>
</protein>
<proteinExistence type="predicted"/>
<evidence type="ECO:0000313" key="2">
    <source>
        <dbReference type="EMBL" id="MEJ2886737.1"/>
    </source>
</evidence>
<dbReference type="InterPro" id="IPR023210">
    <property type="entry name" value="NADP_OxRdtase_dom"/>
</dbReference>